<evidence type="ECO:0000313" key="10">
    <source>
        <dbReference type="EMBL" id="AZN30706.1"/>
    </source>
</evidence>
<reference evidence="7 11" key="1">
    <citation type="submission" date="2018-12" db="EMBL/GenBank/DDBJ databases">
        <title>Complete genome sequence of Flaviflexus salsibiostraticola KCTC 33148.</title>
        <authorList>
            <person name="Bae J.-W."/>
        </authorList>
    </citation>
    <scope>NUCLEOTIDE SEQUENCE [LARGE SCALE GENOMIC DNA]</scope>
    <source>
        <strain evidence="7 11">KCTC 33148</strain>
    </source>
</reference>
<proteinExistence type="inferred from homology"/>
<dbReference type="KEGG" id="fsl:EJO69_00725"/>
<dbReference type="PANTHER" id="PTHR33217:SF9">
    <property type="entry name" value="MUTATOR FAMILY TRANSPOSASE"/>
    <property type="match status" value="1"/>
</dbReference>
<comment type="function">
    <text evidence="1 6">Required for the transposition of the insertion element.</text>
</comment>
<comment type="similarity">
    <text evidence="2 6">Belongs to the transposase mutator family.</text>
</comment>
<keyword evidence="3 6" id="KW-0815">Transposition</keyword>
<name>A0A3Q8WS36_9ACTO</name>
<evidence type="ECO:0000256" key="4">
    <source>
        <dbReference type="ARBA" id="ARBA00023125"/>
    </source>
</evidence>
<dbReference type="OrthoDB" id="9793302at2"/>
<keyword evidence="11" id="KW-1185">Reference proteome</keyword>
<dbReference type="KEGG" id="fsl:EJO69_08575"/>
<evidence type="ECO:0000256" key="6">
    <source>
        <dbReference type="RuleBase" id="RU365089"/>
    </source>
</evidence>
<evidence type="ECO:0000313" key="11">
    <source>
        <dbReference type="Proteomes" id="UP000270021"/>
    </source>
</evidence>
<dbReference type="RefSeq" id="WP_126037883.1">
    <property type="nucleotide sequence ID" value="NZ_CP034438.1"/>
</dbReference>
<evidence type="ECO:0000256" key="5">
    <source>
        <dbReference type="ARBA" id="ARBA00023172"/>
    </source>
</evidence>
<dbReference type="NCBIfam" id="NF033544">
    <property type="entry name" value="transpos_IS1249"/>
    <property type="match status" value="1"/>
</dbReference>
<dbReference type="InterPro" id="IPR048004">
    <property type="entry name" value="IS1249_transpos"/>
</dbReference>
<dbReference type="GO" id="GO:0004803">
    <property type="term" value="F:transposase activity"/>
    <property type="evidence" value="ECO:0007669"/>
    <property type="project" value="UniProtKB-UniRule"/>
</dbReference>
<evidence type="ECO:0000256" key="2">
    <source>
        <dbReference type="ARBA" id="ARBA00010961"/>
    </source>
</evidence>
<dbReference type="EMBL" id="CP034438">
    <property type="protein sequence ID" value="AZN29000.1"/>
    <property type="molecule type" value="Genomic_DNA"/>
</dbReference>
<dbReference type="PANTHER" id="PTHR33217">
    <property type="entry name" value="TRANSPOSASE FOR INSERTION SEQUENCE ELEMENT IS1081"/>
    <property type="match status" value="1"/>
</dbReference>
<evidence type="ECO:0000313" key="9">
    <source>
        <dbReference type="EMBL" id="AZN30353.1"/>
    </source>
</evidence>
<keyword evidence="6" id="KW-0814">Transposable element</keyword>
<gene>
    <name evidence="7" type="ORF">EJO69_00725</name>
    <name evidence="8" type="ORF">EJO69_00820</name>
    <name evidence="9" type="ORF">EJO69_08575</name>
    <name evidence="10" type="ORF">EJO69_10625</name>
</gene>
<evidence type="ECO:0000256" key="3">
    <source>
        <dbReference type="ARBA" id="ARBA00022578"/>
    </source>
</evidence>
<dbReference type="EMBL" id="CP034438">
    <property type="protein sequence ID" value="AZN28986.1"/>
    <property type="molecule type" value="Genomic_DNA"/>
</dbReference>
<dbReference type="GO" id="GO:0003677">
    <property type="term" value="F:DNA binding"/>
    <property type="evidence" value="ECO:0007669"/>
    <property type="project" value="UniProtKB-UniRule"/>
</dbReference>
<dbReference type="KEGG" id="fsl:EJO69_10625"/>
<protein>
    <recommendedName>
        <fullName evidence="6">Mutator family transposase</fullName>
    </recommendedName>
</protein>
<evidence type="ECO:0000313" key="7">
    <source>
        <dbReference type="EMBL" id="AZN28986.1"/>
    </source>
</evidence>
<dbReference type="GO" id="GO:0006313">
    <property type="term" value="P:DNA transposition"/>
    <property type="evidence" value="ECO:0007669"/>
    <property type="project" value="UniProtKB-UniRule"/>
</dbReference>
<accession>A0A3Q8WS36</accession>
<organism evidence="7 11">
    <name type="scientific">Flaviflexus salsibiostraticola</name>
    <dbReference type="NCBI Taxonomy" id="1282737"/>
    <lineage>
        <taxon>Bacteria</taxon>
        <taxon>Bacillati</taxon>
        <taxon>Actinomycetota</taxon>
        <taxon>Actinomycetes</taxon>
        <taxon>Actinomycetales</taxon>
        <taxon>Actinomycetaceae</taxon>
        <taxon>Flaviflexus</taxon>
    </lineage>
</organism>
<dbReference type="InterPro" id="IPR001207">
    <property type="entry name" value="Transposase_mutator"/>
</dbReference>
<keyword evidence="5 6" id="KW-0233">DNA recombination</keyword>
<dbReference type="EMBL" id="CP034438">
    <property type="protein sequence ID" value="AZN30353.1"/>
    <property type="molecule type" value="Genomic_DNA"/>
</dbReference>
<dbReference type="KEGG" id="fsl:EJO69_00820"/>
<evidence type="ECO:0000256" key="1">
    <source>
        <dbReference type="ARBA" id="ARBA00002190"/>
    </source>
</evidence>
<keyword evidence="4 6" id="KW-0238">DNA-binding</keyword>
<evidence type="ECO:0000313" key="8">
    <source>
        <dbReference type="EMBL" id="AZN29000.1"/>
    </source>
</evidence>
<dbReference type="EMBL" id="CP034438">
    <property type="protein sequence ID" value="AZN30706.1"/>
    <property type="molecule type" value="Genomic_DNA"/>
</dbReference>
<dbReference type="Pfam" id="PF00872">
    <property type="entry name" value="Transposase_mut"/>
    <property type="match status" value="1"/>
</dbReference>
<dbReference type="Proteomes" id="UP000270021">
    <property type="component" value="Chromosome"/>
</dbReference>
<sequence>MGNPSCGLCGRVMIRHGKTASGRQRFRCKACSATGTRRLDTRARDFAAFLRFVTGTGTYLDLPGGGRQARRRFAPFWSLWPLSPLVDEVHPVVFVDAIYLHRRAAILIACTPTHVVGWYVARTERTDAWAALFSRIAAPDVVVCDGGSGIVSALAQQWPTTHVQRCTFHAFSVVKRYTTSRPRTQAGVELYELARGLLAIRTREESLAWLVELTAWNARWKGFLAQKTRLPDGSYVNTHDRLVRAKNSLNTLARRGTLFTYLREDLAGLDVPATTNRIEGLNSRIRDLLRHHRGMGLTHQIKSVCWWLYARTEYPLTPAQILTATPTDQQITALFTAADHRAHAQHEINRWGTAVNWTDLHHSSPFQQDY</sequence>
<dbReference type="AlphaFoldDB" id="A0A3Q8WS36"/>